<name>A0AAQ3M6F8_9PEZI</name>
<dbReference type="EMBL" id="CP138586">
    <property type="protein sequence ID" value="WPH02200.1"/>
    <property type="molecule type" value="Genomic_DNA"/>
</dbReference>
<evidence type="ECO:0000313" key="3">
    <source>
        <dbReference type="Proteomes" id="UP001303373"/>
    </source>
</evidence>
<dbReference type="AlphaFoldDB" id="A0AAQ3M6F8"/>
<protein>
    <submittedName>
        <fullName evidence="2">Uncharacterized protein</fullName>
    </submittedName>
</protein>
<keyword evidence="1" id="KW-0732">Signal</keyword>
<proteinExistence type="predicted"/>
<gene>
    <name evidence="2" type="ORF">R9X50_00505500</name>
</gene>
<reference evidence="2 3" key="1">
    <citation type="submission" date="2023-11" db="EMBL/GenBank/DDBJ databases">
        <title>An acidophilic fungus is an integral part of prey digestion in a carnivorous sundew plant.</title>
        <authorList>
            <person name="Tsai I.J."/>
        </authorList>
    </citation>
    <scope>NUCLEOTIDE SEQUENCE [LARGE SCALE GENOMIC DNA]</scope>
    <source>
        <strain evidence="2">169a</strain>
    </source>
</reference>
<evidence type="ECO:0000256" key="1">
    <source>
        <dbReference type="SAM" id="SignalP"/>
    </source>
</evidence>
<evidence type="ECO:0000313" key="2">
    <source>
        <dbReference type="EMBL" id="WPH02200.1"/>
    </source>
</evidence>
<keyword evidence="3" id="KW-1185">Reference proteome</keyword>
<feature type="chain" id="PRO_5042916048" evidence="1">
    <location>
        <begin position="19"/>
        <end position="183"/>
    </location>
</feature>
<feature type="signal peptide" evidence="1">
    <location>
        <begin position="1"/>
        <end position="18"/>
    </location>
</feature>
<accession>A0AAQ3M6F8</accession>
<sequence length="183" mass="19375">MLFKAVSIAAILADTASGAPVAESKQHSVYFTVDGGSFVSANAMRNGTEPDDAIILAGERLSVYPGTPAFLTGNSPNNALNFDLRQPLDKTIAPGTYGAFAPLVGDNYGYSTPVVLKEDQSEDEWSVYDGTLSHKLDSAEEAFFSCTLPVNGEDLAVLSWGVFQSNGQPPVGCETTQVVFTNN</sequence>
<dbReference type="Proteomes" id="UP001303373">
    <property type="component" value="Chromosome 7"/>
</dbReference>
<organism evidence="2 3">
    <name type="scientific">Acrodontium crateriforme</name>
    <dbReference type="NCBI Taxonomy" id="150365"/>
    <lineage>
        <taxon>Eukaryota</taxon>
        <taxon>Fungi</taxon>
        <taxon>Dikarya</taxon>
        <taxon>Ascomycota</taxon>
        <taxon>Pezizomycotina</taxon>
        <taxon>Dothideomycetes</taxon>
        <taxon>Dothideomycetidae</taxon>
        <taxon>Mycosphaerellales</taxon>
        <taxon>Teratosphaeriaceae</taxon>
        <taxon>Acrodontium</taxon>
    </lineage>
</organism>